<reference evidence="2 3" key="1">
    <citation type="submission" date="2014-06" db="EMBL/GenBank/DDBJ databases">
        <title>Genomes of Alteromonas australica, a world apart.</title>
        <authorList>
            <person name="Gonzaga A."/>
            <person name="Lopez-Perez M."/>
            <person name="Rodriguez-Valera F."/>
        </authorList>
    </citation>
    <scope>NUCLEOTIDE SEQUENCE [LARGE SCALE GENOMIC DNA]</scope>
    <source>
        <strain evidence="2 3">H 17</strain>
    </source>
</reference>
<organism evidence="2 3">
    <name type="scientific">Alteromonas australica</name>
    <dbReference type="NCBI Taxonomy" id="589873"/>
    <lineage>
        <taxon>Bacteria</taxon>
        <taxon>Pseudomonadati</taxon>
        <taxon>Pseudomonadota</taxon>
        <taxon>Gammaproteobacteria</taxon>
        <taxon>Alteromonadales</taxon>
        <taxon>Alteromonadaceae</taxon>
        <taxon>Alteromonas/Salinimonas group</taxon>
        <taxon>Alteromonas</taxon>
    </lineage>
</organism>
<evidence type="ECO:0000313" key="3">
    <source>
        <dbReference type="Proteomes" id="UP000056090"/>
    </source>
</evidence>
<feature type="transmembrane region" description="Helical" evidence="1">
    <location>
        <begin position="53"/>
        <end position="73"/>
    </location>
</feature>
<keyword evidence="1" id="KW-0812">Transmembrane</keyword>
<keyword evidence="1" id="KW-1133">Transmembrane helix</keyword>
<dbReference type="KEGG" id="aal:EP13_16565"/>
<keyword evidence="3" id="KW-1185">Reference proteome</keyword>
<dbReference type="Proteomes" id="UP000056090">
    <property type="component" value="Chromosome"/>
</dbReference>
<dbReference type="EMBL" id="CP008849">
    <property type="protein sequence ID" value="AIG00164.1"/>
    <property type="molecule type" value="Genomic_DNA"/>
</dbReference>
<dbReference type="AlphaFoldDB" id="A0A075P367"/>
<dbReference type="GeneID" id="78256497"/>
<proteinExistence type="predicted"/>
<feature type="transmembrane region" description="Helical" evidence="1">
    <location>
        <begin position="9"/>
        <end position="33"/>
    </location>
</feature>
<dbReference type="eggNOG" id="ENOG502Z8RG">
    <property type="taxonomic scope" value="Bacteria"/>
</dbReference>
<feature type="transmembrane region" description="Helical" evidence="1">
    <location>
        <begin position="550"/>
        <end position="571"/>
    </location>
</feature>
<gene>
    <name evidence="2" type="ORF">EP13_16565</name>
</gene>
<sequence length="838" mass="94772">MVVRNAKAILLLAFFFIYFGLELSFNLLLVDVYSLPLEDLFGDKHHHAARLELFGRMLSGFGLSLAIVSFVPVQKLLFWKKEQASSLPGKQSLVVKGLAFLLLWVALVPSLRLFVDGWAHATSSDAKLSAVRAIAYREAYLNDLVEIDRFDEFNAIASDEARRDLVIALLPSLAFSSTGFNALIERNVEAMADTLLSNRQKSQFAKEGLPRLREFDALYQSELRLYMNAQKKRQQALSALNDIDTLEAETAAHVDAIYLYLENSWKRYVTGIDETYNDIKQYASNDSIQDAHRQFKDQYRDDCKSQVCKDNVKVRHANWLNELDIPMMYVTPDDILFTLYGTEERVRSILRKGRKNALRYVYHVDEDIEEYEQWLLSPGGSEHARLYLAERGVALAEHWQLQNTSAIFRAVTQKYQSQVDKVWPEYLQGSQFKVQNSTMGQYDFSLLPIVEKKARSIMGRFYLTNFTPGESESAYLQRWLKSQDNISFIRMLSSTAAEAAFSKGGGLYQIGVDAVKLSIVPQTSILLSFIAVFALAIKFIVQLFKGYPKFYAVFLIGVMTIVLVVPTVKSVTDSHSYSAMMANFSEEFHKDDPVSRVKMKLFGVALDLENGVFTAYRHNPAKQLVAAPLFHFQKNEKGEVVESTAVTSLRYYDDAFNTVFSFLPSHVFGFSERDGFNANVSLIKPDNSIAAYMGIEMAGNEVKSVAIPNFLASTDLGFLAEQAFILNHDPLALTLDYISNYDSPEYWVEIANGRAFRSTLIEKLEAVLPGVIEGNTRLRKLLESQVKKGKANILLYQATAGAKYQCFVMPTLTSTDLANALLSNQVNYEKIEDCWIEI</sequence>
<keyword evidence="1" id="KW-0472">Membrane</keyword>
<dbReference type="RefSeq" id="WP_044058185.1">
    <property type="nucleotide sequence ID" value="NZ_CBCSKJ010000007.1"/>
</dbReference>
<accession>A0A075P367</accession>
<evidence type="ECO:0000313" key="2">
    <source>
        <dbReference type="EMBL" id="AIG00164.1"/>
    </source>
</evidence>
<protein>
    <submittedName>
        <fullName evidence="2">Uncharacterized protein</fullName>
    </submittedName>
</protein>
<feature type="transmembrane region" description="Helical" evidence="1">
    <location>
        <begin position="93"/>
        <end position="115"/>
    </location>
</feature>
<feature type="transmembrane region" description="Helical" evidence="1">
    <location>
        <begin position="525"/>
        <end position="544"/>
    </location>
</feature>
<evidence type="ECO:0000256" key="1">
    <source>
        <dbReference type="SAM" id="Phobius"/>
    </source>
</evidence>
<name>A0A075P367_9ALTE</name>